<keyword evidence="2" id="KW-0540">Nuclease</keyword>
<comment type="function">
    <text evidence="5">Exoribonuclease involved in ribosome biosynthesis. Involved in the processing of ITS1, the internal transcribed spacer localized between the 18S and 5.8S rRNAs.</text>
</comment>
<dbReference type="InterPro" id="IPR036397">
    <property type="entry name" value="RNaseH_sf"/>
</dbReference>
<dbReference type="AlphaFoldDB" id="A0A8H4PAP7"/>
<keyword evidence="3" id="KW-0378">Hydrolase</keyword>
<evidence type="ECO:0000313" key="7">
    <source>
        <dbReference type="EMBL" id="KAF4468599.1"/>
    </source>
</evidence>
<proteinExistence type="predicted"/>
<dbReference type="PANTHER" id="PTHR12801">
    <property type="entry name" value="RNA EXONUCLEASE REXO1 / RECO3 FAMILY MEMBER-RELATED"/>
    <property type="match status" value="1"/>
</dbReference>
<reference evidence="7 8" key="1">
    <citation type="submission" date="2020-01" db="EMBL/GenBank/DDBJ databases">
        <title>Identification and distribution of gene clusters putatively required for synthesis of sphingolipid metabolism inhibitors in phylogenetically diverse species of the filamentous fungus Fusarium.</title>
        <authorList>
            <person name="Kim H.-S."/>
            <person name="Busman M."/>
            <person name="Brown D.W."/>
            <person name="Divon H."/>
            <person name="Uhlig S."/>
            <person name="Proctor R.H."/>
        </authorList>
    </citation>
    <scope>NUCLEOTIDE SEQUENCE [LARGE SCALE GENOMIC DNA]</scope>
    <source>
        <strain evidence="7 8">NRRL 20459</strain>
    </source>
</reference>
<dbReference type="OrthoDB" id="16516at2759"/>
<dbReference type="GO" id="GO:0006364">
    <property type="term" value="P:rRNA processing"/>
    <property type="evidence" value="ECO:0007669"/>
    <property type="project" value="UniProtKB-KW"/>
</dbReference>
<comment type="caution">
    <text evidence="7">The sequence shown here is derived from an EMBL/GenBank/DDBJ whole genome shotgun (WGS) entry which is preliminary data.</text>
</comment>
<name>A0A8H4PAP7_9HYPO</name>
<dbReference type="SUPFAM" id="SSF53098">
    <property type="entry name" value="Ribonuclease H-like"/>
    <property type="match status" value="1"/>
</dbReference>
<gene>
    <name evidence="7" type="ORF">FALBO_4519</name>
</gene>
<dbReference type="GO" id="GO:0005634">
    <property type="term" value="C:nucleus"/>
    <property type="evidence" value="ECO:0007669"/>
    <property type="project" value="TreeGrafter"/>
</dbReference>
<keyword evidence="4 7" id="KW-0269">Exonuclease</keyword>
<organism evidence="7 8">
    <name type="scientific">Fusarium albosuccineum</name>
    <dbReference type="NCBI Taxonomy" id="1237068"/>
    <lineage>
        <taxon>Eukaryota</taxon>
        <taxon>Fungi</taxon>
        <taxon>Dikarya</taxon>
        <taxon>Ascomycota</taxon>
        <taxon>Pezizomycotina</taxon>
        <taxon>Sordariomycetes</taxon>
        <taxon>Hypocreomycetidae</taxon>
        <taxon>Hypocreales</taxon>
        <taxon>Nectriaceae</taxon>
        <taxon>Fusarium</taxon>
        <taxon>Fusarium decemcellulare species complex</taxon>
    </lineage>
</organism>
<dbReference type="GO" id="GO:0003676">
    <property type="term" value="F:nucleic acid binding"/>
    <property type="evidence" value="ECO:0007669"/>
    <property type="project" value="InterPro"/>
</dbReference>
<keyword evidence="8" id="KW-1185">Reference proteome</keyword>
<dbReference type="SMART" id="SM00479">
    <property type="entry name" value="EXOIII"/>
    <property type="match status" value="1"/>
</dbReference>
<evidence type="ECO:0000259" key="6">
    <source>
        <dbReference type="SMART" id="SM00479"/>
    </source>
</evidence>
<dbReference type="Proteomes" id="UP000554235">
    <property type="component" value="Unassembled WGS sequence"/>
</dbReference>
<dbReference type="EMBL" id="JAADYS010000593">
    <property type="protein sequence ID" value="KAF4468599.1"/>
    <property type="molecule type" value="Genomic_DNA"/>
</dbReference>
<protein>
    <submittedName>
        <fullName evidence="7">Rna exonuclease 3</fullName>
    </submittedName>
</protein>
<dbReference type="CDD" id="cd06137">
    <property type="entry name" value="DEDDh_RNase"/>
    <property type="match status" value="1"/>
</dbReference>
<sequence length="264" mass="29271">MSIQDSADATYMDRLSRLVHSKGQLESHGYTLAQLNAVQLDKKRRCANCSLGSTGLVAEDTSRGRHLVSSAIATSLDGHNDAREVVVIDCEMAADAELIKLSLVDYLTGEILINQLVWPDVKVTNWNAPHSGVTGKEMYKARKEKTCIFGRKKAREEIWKFVGPKTIIVGHATNNDLSALRWIHPRVIDTQIVESNAVDEPNGISLKILVLEHLGKTIQPRGKGHDCLEDAMATRDLLHCQVLRASKPQKAWVPVIQPEELLGR</sequence>
<dbReference type="InterPro" id="IPR047021">
    <property type="entry name" value="REXO1/3/4-like"/>
</dbReference>
<dbReference type="GO" id="GO:0004527">
    <property type="term" value="F:exonuclease activity"/>
    <property type="evidence" value="ECO:0007669"/>
    <property type="project" value="UniProtKB-KW"/>
</dbReference>
<dbReference type="InterPro" id="IPR012337">
    <property type="entry name" value="RNaseH-like_sf"/>
</dbReference>
<dbReference type="InterPro" id="IPR013520">
    <property type="entry name" value="Ribonucl_H"/>
</dbReference>
<keyword evidence="1" id="KW-0698">rRNA processing</keyword>
<dbReference type="GO" id="GO:0000027">
    <property type="term" value="P:ribosomal large subunit assembly"/>
    <property type="evidence" value="ECO:0007669"/>
    <property type="project" value="TreeGrafter"/>
</dbReference>
<dbReference type="PANTHER" id="PTHR12801:SF45">
    <property type="entry name" value="RNA EXONUCLEASE 4"/>
    <property type="match status" value="1"/>
</dbReference>
<evidence type="ECO:0000256" key="5">
    <source>
        <dbReference type="ARBA" id="ARBA00025599"/>
    </source>
</evidence>
<dbReference type="Gene3D" id="3.30.420.10">
    <property type="entry name" value="Ribonuclease H-like superfamily/Ribonuclease H"/>
    <property type="match status" value="1"/>
</dbReference>
<evidence type="ECO:0000256" key="1">
    <source>
        <dbReference type="ARBA" id="ARBA00022552"/>
    </source>
</evidence>
<evidence type="ECO:0000256" key="4">
    <source>
        <dbReference type="ARBA" id="ARBA00022839"/>
    </source>
</evidence>
<evidence type="ECO:0000313" key="8">
    <source>
        <dbReference type="Proteomes" id="UP000554235"/>
    </source>
</evidence>
<feature type="domain" description="Exonuclease" evidence="6">
    <location>
        <begin position="84"/>
        <end position="247"/>
    </location>
</feature>
<evidence type="ECO:0000256" key="3">
    <source>
        <dbReference type="ARBA" id="ARBA00022801"/>
    </source>
</evidence>
<accession>A0A8H4PAP7</accession>
<evidence type="ECO:0000256" key="2">
    <source>
        <dbReference type="ARBA" id="ARBA00022722"/>
    </source>
</evidence>